<protein>
    <submittedName>
        <fullName evidence="1">Uncharacterized protein</fullName>
    </submittedName>
</protein>
<organism evidence="1 2">
    <name type="scientific">Dichanthelium oligosanthes</name>
    <dbReference type="NCBI Taxonomy" id="888268"/>
    <lineage>
        <taxon>Eukaryota</taxon>
        <taxon>Viridiplantae</taxon>
        <taxon>Streptophyta</taxon>
        <taxon>Embryophyta</taxon>
        <taxon>Tracheophyta</taxon>
        <taxon>Spermatophyta</taxon>
        <taxon>Magnoliopsida</taxon>
        <taxon>Liliopsida</taxon>
        <taxon>Poales</taxon>
        <taxon>Poaceae</taxon>
        <taxon>PACMAD clade</taxon>
        <taxon>Panicoideae</taxon>
        <taxon>Panicodae</taxon>
        <taxon>Paniceae</taxon>
        <taxon>Dichantheliinae</taxon>
        <taxon>Dichanthelium</taxon>
    </lineage>
</organism>
<proteinExistence type="predicted"/>
<gene>
    <name evidence="1" type="ORF">BAE44_0001374</name>
</gene>
<dbReference type="EMBL" id="LWDX02004883">
    <property type="protein sequence ID" value="OEL37607.1"/>
    <property type="molecule type" value="Genomic_DNA"/>
</dbReference>
<name>A0A1E5WJN6_9POAL</name>
<dbReference type="AlphaFoldDB" id="A0A1E5WJN6"/>
<reference evidence="1 2" key="1">
    <citation type="submission" date="2016-09" db="EMBL/GenBank/DDBJ databases">
        <title>The draft genome of Dichanthelium oligosanthes: A C3 panicoid grass species.</title>
        <authorList>
            <person name="Studer A.J."/>
            <person name="Schnable J.C."/>
            <person name="Brutnell T.P."/>
        </authorList>
    </citation>
    <scope>NUCLEOTIDE SEQUENCE [LARGE SCALE GENOMIC DNA]</scope>
    <source>
        <strain evidence="2">cv. Kellogg 1175</strain>
        <tissue evidence="1">Leaf</tissue>
    </source>
</reference>
<evidence type="ECO:0000313" key="1">
    <source>
        <dbReference type="EMBL" id="OEL37607.1"/>
    </source>
</evidence>
<evidence type="ECO:0000313" key="2">
    <source>
        <dbReference type="Proteomes" id="UP000095767"/>
    </source>
</evidence>
<dbReference type="Proteomes" id="UP000095767">
    <property type="component" value="Unassembled WGS sequence"/>
</dbReference>
<sequence length="56" mass="6793">MKAVRSLMLLITYAWELWKQKNARIFERWYLSPRRLIKKIKQEGCTVVCCRGQTFT</sequence>
<accession>A0A1E5WJN6</accession>
<keyword evidence="2" id="KW-1185">Reference proteome</keyword>
<comment type="caution">
    <text evidence="1">The sequence shown here is derived from an EMBL/GenBank/DDBJ whole genome shotgun (WGS) entry which is preliminary data.</text>
</comment>